<dbReference type="InterPro" id="IPR015793">
    <property type="entry name" value="Pyrv_Knase_brl"/>
</dbReference>
<evidence type="ECO:0000256" key="9">
    <source>
        <dbReference type="ARBA" id="ARBA00022741"/>
    </source>
</evidence>
<comment type="similarity">
    <text evidence="4 16">Belongs to the pyruvate kinase family.</text>
</comment>
<organism evidence="20 21">
    <name type="scientific">Azospirillum cavernae</name>
    <dbReference type="NCBI Taxonomy" id="2320860"/>
    <lineage>
        <taxon>Bacteria</taxon>
        <taxon>Pseudomonadati</taxon>
        <taxon>Pseudomonadota</taxon>
        <taxon>Alphaproteobacteria</taxon>
        <taxon>Rhodospirillales</taxon>
        <taxon>Azospirillaceae</taxon>
        <taxon>Azospirillum</taxon>
    </lineage>
</organism>
<dbReference type="FunFam" id="2.40.33.10:FF:000001">
    <property type="entry name" value="Pyruvate kinase"/>
    <property type="match status" value="1"/>
</dbReference>
<feature type="region of interest" description="Disordered" evidence="17">
    <location>
        <begin position="1"/>
        <end position="28"/>
    </location>
</feature>
<dbReference type="InterPro" id="IPR036918">
    <property type="entry name" value="Pyrv_Knase_C_sf"/>
</dbReference>
<comment type="cofactor">
    <cofactor evidence="1">
        <name>Mg(2+)</name>
        <dbReference type="ChEBI" id="CHEBI:18420"/>
    </cofactor>
</comment>
<evidence type="ECO:0000256" key="13">
    <source>
        <dbReference type="ARBA" id="ARBA00023152"/>
    </source>
</evidence>
<keyword evidence="14 20" id="KW-0670">Pyruvate</keyword>
<dbReference type="GO" id="GO:0030955">
    <property type="term" value="F:potassium ion binding"/>
    <property type="evidence" value="ECO:0007669"/>
    <property type="project" value="UniProtKB-UniRule"/>
</dbReference>
<accession>A0A418W301</accession>
<evidence type="ECO:0000256" key="12">
    <source>
        <dbReference type="ARBA" id="ARBA00022842"/>
    </source>
</evidence>
<keyword evidence="7 16" id="KW-0808">Transferase</keyword>
<evidence type="ECO:0000313" key="21">
    <source>
        <dbReference type="Proteomes" id="UP000283458"/>
    </source>
</evidence>
<evidence type="ECO:0000256" key="16">
    <source>
        <dbReference type="RuleBase" id="RU000504"/>
    </source>
</evidence>
<dbReference type="InterPro" id="IPR015813">
    <property type="entry name" value="Pyrv/PenolPyrv_kinase-like_dom"/>
</dbReference>
<dbReference type="GO" id="GO:0004743">
    <property type="term" value="F:pyruvate kinase activity"/>
    <property type="evidence" value="ECO:0007669"/>
    <property type="project" value="UniProtKB-UniRule"/>
</dbReference>
<evidence type="ECO:0000256" key="14">
    <source>
        <dbReference type="ARBA" id="ARBA00023317"/>
    </source>
</evidence>
<evidence type="ECO:0000256" key="7">
    <source>
        <dbReference type="ARBA" id="ARBA00022679"/>
    </source>
</evidence>
<evidence type="ECO:0000256" key="1">
    <source>
        <dbReference type="ARBA" id="ARBA00001946"/>
    </source>
</evidence>
<dbReference type="GO" id="GO:0016301">
    <property type="term" value="F:kinase activity"/>
    <property type="evidence" value="ECO:0007669"/>
    <property type="project" value="UniProtKB-KW"/>
</dbReference>
<evidence type="ECO:0000313" key="20">
    <source>
        <dbReference type="EMBL" id="RJF84359.1"/>
    </source>
</evidence>
<evidence type="ECO:0000256" key="15">
    <source>
        <dbReference type="NCBIfam" id="TIGR01064"/>
    </source>
</evidence>
<keyword evidence="21" id="KW-1185">Reference proteome</keyword>
<feature type="compositionally biased region" description="Low complexity" evidence="17">
    <location>
        <begin position="1"/>
        <end position="23"/>
    </location>
</feature>
<dbReference type="NCBIfam" id="NF004978">
    <property type="entry name" value="PRK06354.1"/>
    <property type="match status" value="1"/>
</dbReference>
<evidence type="ECO:0000259" key="19">
    <source>
        <dbReference type="Pfam" id="PF02887"/>
    </source>
</evidence>
<keyword evidence="12 16" id="KW-0460">Magnesium</keyword>
<dbReference type="EMBL" id="QYUL01000001">
    <property type="protein sequence ID" value="RJF84359.1"/>
    <property type="molecule type" value="Genomic_DNA"/>
</dbReference>
<evidence type="ECO:0000256" key="6">
    <source>
        <dbReference type="ARBA" id="ARBA00018587"/>
    </source>
</evidence>
<evidence type="ECO:0000256" key="4">
    <source>
        <dbReference type="ARBA" id="ARBA00008663"/>
    </source>
</evidence>
<evidence type="ECO:0000259" key="18">
    <source>
        <dbReference type="Pfam" id="PF00224"/>
    </source>
</evidence>
<dbReference type="NCBIfam" id="NF004886">
    <property type="entry name" value="PRK06247.1"/>
    <property type="match status" value="1"/>
</dbReference>
<dbReference type="Gene3D" id="2.40.33.10">
    <property type="entry name" value="PK beta-barrel domain-like"/>
    <property type="match status" value="1"/>
</dbReference>
<dbReference type="PRINTS" id="PR01050">
    <property type="entry name" value="PYRUVTKNASE"/>
</dbReference>
<dbReference type="SUPFAM" id="SSF50800">
    <property type="entry name" value="PK beta-barrel domain-like"/>
    <property type="match status" value="1"/>
</dbReference>
<dbReference type="InterPro" id="IPR001697">
    <property type="entry name" value="Pyr_Knase"/>
</dbReference>
<gene>
    <name evidence="20" type="primary">pyk</name>
    <name evidence="20" type="ORF">D3877_07310</name>
</gene>
<comment type="catalytic activity">
    <reaction evidence="16">
        <text>pyruvate + ATP = phosphoenolpyruvate + ADP + H(+)</text>
        <dbReference type="Rhea" id="RHEA:18157"/>
        <dbReference type="ChEBI" id="CHEBI:15361"/>
        <dbReference type="ChEBI" id="CHEBI:15378"/>
        <dbReference type="ChEBI" id="CHEBI:30616"/>
        <dbReference type="ChEBI" id="CHEBI:58702"/>
        <dbReference type="ChEBI" id="CHEBI:456216"/>
        <dbReference type="EC" id="2.7.1.40"/>
    </reaction>
</comment>
<dbReference type="Pfam" id="PF02887">
    <property type="entry name" value="PK_C"/>
    <property type="match status" value="1"/>
</dbReference>
<evidence type="ECO:0000256" key="5">
    <source>
        <dbReference type="ARBA" id="ARBA00012142"/>
    </source>
</evidence>
<dbReference type="InterPro" id="IPR015795">
    <property type="entry name" value="Pyrv_Knase_C"/>
</dbReference>
<dbReference type="PANTHER" id="PTHR11817">
    <property type="entry name" value="PYRUVATE KINASE"/>
    <property type="match status" value="1"/>
</dbReference>
<dbReference type="Gene3D" id="3.20.20.60">
    <property type="entry name" value="Phosphoenolpyruvate-binding domains"/>
    <property type="match status" value="1"/>
</dbReference>
<dbReference type="Gene3D" id="3.40.1380.20">
    <property type="entry name" value="Pyruvate kinase, C-terminal domain"/>
    <property type="match status" value="1"/>
</dbReference>
<evidence type="ECO:0000256" key="3">
    <source>
        <dbReference type="ARBA" id="ARBA00004997"/>
    </source>
</evidence>
<keyword evidence="13 16" id="KW-0324">Glycolysis</keyword>
<evidence type="ECO:0000256" key="2">
    <source>
        <dbReference type="ARBA" id="ARBA00001958"/>
    </source>
</evidence>
<reference evidence="20 21" key="1">
    <citation type="submission" date="2018-09" db="EMBL/GenBank/DDBJ databases">
        <authorList>
            <person name="Zhu H."/>
        </authorList>
    </citation>
    <scope>NUCLEOTIDE SEQUENCE [LARGE SCALE GENOMIC DNA]</scope>
    <source>
        <strain evidence="20 21">K2W22B-5</strain>
    </source>
</reference>
<dbReference type="NCBIfam" id="NF004491">
    <property type="entry name" value="PRK05826.1"/>
    <property type="match status" value="1"/>
</dbReference>
<dbReference type="PROSITE" id="PS00110">
    <property type="entry name" value="PYRUVATE_KINASE"/>
    <property type="match status" value="1"/>
</dbReference>
<evidence type="ECO:0000256" key="11">
    <source>
        <dbReference type="ARBA" id="ARBA00022840"/>
    </source>
</evidence>
<keyword evidence="9" id="KW-0547">Nucleotide-binding</keyword>
<evidence type="ECO:0000256" key="17">
    <source>
        <dbReference type="SAM" id="MobiDB-lite"/>
    </source>
</evidence>
<dbReference type="InterPro" id="IPR011037">
    <property type="entry name" value="Pyrv_Knase-like_insert_dom_sf"/>
</dbReference>
<dbReference type="AlphaFoldDB" id="A0A418W301"/>
<dbReference type="NCBIfam" id="TIGR01064">
    <property type="entry name" value="pyruv_kin"/>
    <property type="match status" value="1"/>
</dbReference>
<dbReference type="InterPro" id="IPR040442">
    <property type="entry name" value="Pyrv_kinase-like_dom_sf"/>
</dbReference>
<dbReference type="Proteomes" id="UP000283458">
    <property type="component" value="Unassembled WGS sequence"/>
</dbReference>
<protein>
    <recommendedName>
        <fullName evidence="6 15">Pyruvate kinase</fullName>
        <ecNumber evidence="5 15">2.7.1.40</ecNumber>
    </recommendedName>
</protein>
<comment type="pathway">
    <text evidence="3 16">Carbohydrate degradation; glycolysis; pyruvate from D-glyceraldehyde 3-phosphate: step 5/5.</text>
</comment>
<feature type="domain" description="Pyruvate kinase C-terminal" evidence="19">
    <location>
        <begin position="382"/>
        <end position="494"/>
    </location>
</feature>
<dbReference type="UniPathway" id="UPA00109">
    <property type="reaction ID" value="UER00188"/>
</dbReference>
<evidence type="ECO:0000256" key="10">
    <source>
        <dbReference type="ARBA" id="ARBA00022777"/>
    </source>
</evidence>
<comment type="caution">
    <text evidence="20">The sequence shown here is derived from an EMBL/GenBank/DDBJ whole genome shotgun (WGS) entry which is preliminary data.</text>
</comment>
<name>A0A418W301_9PROT</name>
<dbReference type="SUPFAM" id="SSF52935">
    <property type="entry name" value="PK C-terminal domain-like"/>
    <property type="match status" value="1"/>
</dbReference>
<dbReference type="InterPro" id="IPR015806">
    <property type="entry name" value="Pyrv_Knase_insert_dom_sf"/>
</dbReference>
<dbReference type="GO" id="GO:0000287">
    <property type="term" value="F:magnesium ion binding"/>
    <property type="evidence" value="ECO:0007669"/>
    <property type="project" value="UniProtKB-UniRule"/>
</dbReference>
<sequence>MTTTGTTPTGASPTPTAAAHGGPAHPPIRRSRLTKIVATLGPASTSPEMIRKLFETGVDVFRLNFSHGSHADHGARLKTLRELEADTGRPIAIMADLQGPKLRVATFANGPITLTAGQSFRLDLSKEPGDSTRVGMFHPEIFAALTPDTDLLLDDGRVRLRVVSCGPDHAETVVISGTKLSDRKGVNVPGVVLPLSPLTKKDREDLAFALEIGVDWVALSFVQRPEDVAEARRLIGGRASLLSKLEKPQAITHLAEIIELSDGIMVARGDLGVELPAEDVPTLQKRIVRESRRAGKPVIVATQMLESMVSAPAPTRAEASDVATAVYDGADAVMLSAETASGDYPLEAVSIMDRITRRVEHDPLYRTIMDAQHPDPQQTAADAITAAARQVAHTIQAAAIVTYTTSGSTTLRAARERPEQPILCLTSALETARRLQLVFGVHAVHTSDVANFSEMVQKATRAAHKDGIALEGQRLVITAGVPFGTPGNTNILRIAWVEAE</sequence>
<comment type="cofactor">
    <cofactor evidence="2">
        <name>K(+)</name>
        <dbReference type="ChEBI" id="CHEBI:29103"/>
    </cofactor>
</comment>
<evidence type="ECO:0000256" key="8">
    <source>
        <dbReference type="ARBA" id="ARBA00022723"/>
    </source>
</evidence>
<dbReference type="GO" id="GO:0005524">
    <property type="term" value="F:ATP binding"/>
    <property type="evidence" value="ECO:0007669"/>
    <property type="project" value="UniProtKB-KW"/>
</dbReference>
<dbReference type="RefSeq" id="WP_119830005.1">
    <property type="nucleotide sequence ID" value="NZ_QYUL01000001.1"/>
</dbReference>
<dbReference type="FunFam" id="3.20.20.60:FF:000025">
    <property type="entry name" value="Pyruvate kinase"/>
    <property type="match status" value="1"/>
</dbReference>
<dbReference type="OrthoDB" id="9812123at2"/>
<dbReference type="SUPFAM" id="SSF51621">
    <property type="entry name" value="Phosphoenolpyruvate/pyruvate domain"/>
    <property type="match status" value="1"/>
</dbReference>
<keyword evidence="8" id="KW-0479">Metal-binding</keyword>
<dbReference type="EC" id="2.7.1.40" evidence="5 15"/>
<proteinExistence type="inferred from homology"/>
<keyword evidence="10 16" id="KW-0418">Kinase</keyword>
<dbReference type="Pfam" id="PF00224">
    <property type="entry name" value="PK"/>
    <property type="match status" value="1"/>
</dbReference>
<keyword evidence="11" id="KW-0067">ATP-binding</keyword>
<dbReference type="InterPro" id="IPR018209">
    <property type="entry name" value="Pyrv_Knase_AS"/>
</dbReference>
<feature type="domain" description="Pyruvate kinase barrel" evidence="18">
    <location>
        <begin position="32"/>
        <end position="349"/>
    </location>
</feature>